<keyword evidence="4" id="KW-0812">Transmembrane</keyword>
<dbReference type="Proteomes" id="UP000262583">
    <property type="component" value="Chromosome"/>
</dbReference>
<evidence type="ECO:0000256" key="1">
    <source>
        <dbReference type="ARBA" id="ARBA00022679"/>
    </source>
</evidence>
<keyword evidence="4" id="KW-0472">Membrane</keyword>
<feature type="domain" description="3-deoxy-D-manno-octulosonic-acid transferase N-terminal" evidence="5">
    <location>
        <begin position="52"/>
        <end position="215"/>
    </location>
</feature>
<accession>A0A2Z4Y2G6</accession>
<keyword evidence="4" id="KW-1003">Cell membrane</keyword>
<dbReference type="PANTHER" id="PTHR42755">
    <property type="entry name" value="3-DEOXY-MANNO-OCTULOSONATE CYTIDYLYLTRANSFERASE"/>
    <property type="match status" value="1"/>
</dbReference>
<feature type="transmembrane region" description="Helical" evidence="4">
    <location>
        <begin position="6"/>
        <end position="24"/>
    </location>
</feature>
<evidence type="ECO:0000313" key="6">
    <source>
        <dbReference type="EMBL" id="AXA35290.1"/>
    </source>
</evidence>
<organism evidence="6 7">
    <name type="scientific">Sumerlaea chitinivorans</name>
    <dbReference type="NCBI Taxonomy" id="2250252"/>
    <lineage>
        <taxon>Bacteria</taxon>
        <taxon>Candidatus Sumerlaeota</taxon>
        <taxon>Candidatus Sumerlaeia</taxon>
        <taxon>Candidatus Sumerlaeales</taxon>
        <taxon>Candidatus Sumerlaeaceae</taxon>
        <taxon>Candidatus Sumerlaea</taxon>
    </lineage>
</organism>
<evidence type="ECO:0000256" key="4">
    <source>
        <dbReference type="RuleBase" id="RU365103"/>
    </source>
</evidence>
<sequence>MTRYDLFYFALAPVAVPVIAWRALTKSKYRESLPGMFGRGWNPADPSLWQNGSIWLHAVSYGEAMAAKALLPLLRTENPHWPLVLTTVTETGQSLARSFQPAFADHVCYFPADLSPVVKRFVRTFQPRLMVIMETELWPNAIMIAAQAGAHVIIANGRISDKSFPNYMRLRRVLRQPLSHVRAFCMQTETDAERVRAIVGEGARVFVTGNCKFDAPPRPLEENRRAELLRRCGIPPTDPVIVVGSTHAGEEEIVLRAFEEVRVHIPSLRLILAPRHPERFDTVWQLLGKTPYSCCRFSETTARGSLVSTPDIVLVDQMGVLAELYGIATVGVVAGSFVPGIGGHNLLEAAAHAVPVVYGPFMDKQPELVRILTKENGGLQVSSAELGTVLVKLLEDPSLRAELGKRASQAVERQRGAAARTMDVIRQVLHER</sequence>
<evidence type="ECO:0000256" key="2">
    <source>
        <dbReference type="PIRSR" id="PIRSR639901-1"/>
    </source>
</evidence>
<dbReference type="UniPathway" id="UPA00958"/>
<gene>
    <name evidence="6" type="ORF">BRCON_0513</name>
</gene>
<dbReference type="GO" id="GO:0009245">
    <property type="term" value="P:lipid A biosynthetic process"/>
    <property type="evidence" value="ECO:0007669"/>
    <property type="project" value="TreeGrafter"/>
</dbReference>
<reference evidence="6 7" key="1">
    <citation type="submission" date="2018-05" db="EMBL/GenBank/DDBJ databases">
        <title>A metagenomic window into the 2 km-deep terrestrial subsurface aquifer revealed taxonomically and functionally diverse microbial community comprising novel uncultured bacterial lineages.</title>
        <authorList>
            <person name="Kadnikov V.V."/>
            <person name="Mardanov A.V."/>
            <person name="Beletsky A.V."/>
            <person name="Banks D."/>
            <person name="Pimenov N.V."/>
            <person name="Frank Y.A."/>
            <person name="Karnachuk O.V."/>
            <person name="Ravin N.V."/>
        </authorList>
    </citation>
    <scope>NUCLEOTIDE SEQUENCE [LARGE SCALE GENOMIC DNA]</scope>
    <source>
        <strain evidence="6">BY</strain>
    </source>
</reference>
<dbReference type="InterPro" id="IPR039901">
    <property type="entry name" value="Kdotransferase"/>
</dbReference>
<comment type="function">
    <text evidence="4">Involved in lipopolysaccharide (LPS) biosynthesis. Catalyzes the transfer of 3-deoxy-D-manno-octulosonate (Kdo) residue(s) from CMP-Kdo to lipid IV(A), the tetraacyldisaccharide-1,4'-bisphosphate precursor of lipid A.</text>
</comment>
<dbReference type="SUPFAM" id="SSF53756">
    <property type="entry name" value="UDP-Glycosyltransferase/glycogen phosphorylase"/>
    <property type="match status" value="1"/>
</dbReference>
<dbReference type="Gene3D" id="3.40.50.2000">
    <property type="entry name" value="Glycogen Phosphorylase B"/>
    <property type="match status" value="1"/>
</dbReference>
<dbReference type="InterPro" id="IPR038107">
    <property type="entry name" value="Glycos_transf_N_sf"/>
</dbReference>
<keyword evidence="4" id="KW-0448">Lipopolysaccharide biosynthesis</keyword>
<proteinExistence type="inferred from homology"/>
<dbReference type="GO" id="GO:0009244">
    <property type="term" value="P:lipopolysaccharide core region biosynthetic process"/>
    <property type="evidence" value="ECO:0007669"/>
    <property type="project" value="UniProtKB-UniRule"/>
</dbReference>
<dbReference type="Gene3D" id="3.40.50.11720">
    <property type="entry name" value="3-Deoxy-D-manno-octulosonic-acid transferase, N-terminal domain"/>
    <property type="match status" value="1"/>
</dbReference>
<dbReference type="InterPro" id="IPR007507">
    <property type="entry name" value="Glycos_transf_N"/>
</dbReference>
<dbReference type="AlphaFoldDB" id="A0A2Z4Y2G6"/>
<keyword evidence="4" id="KW-1133">Transmembrane helix</keyword>
<comment type="subcellular location">
    <subcellularLocation>
        <location evidence="4">Cell membrane</location>
    </subcellularLocation>
</comment>
<evidence type="ECO:0000259" key="5">
    <source>
        <dbReference type="Pfam" id="PF04413"/>
    </source>
</evidence>
<protein>
    <recommendedName>
        <fullName evidence="4">3-deoxy-D-manno-octulosonic acid transferase</fullName>
        <shortName evidence="4">Kdo transferase</shortName>
        <ecNumber evidence="4">2.4.99.12</ecNumber>
    </recommendedName>
    <alternativeName>
        <fullName evidence="4">Lipid IV(A) 3-deoxy-D-manno-octulosonic acid transferase</fullName>
    </alternativeName>
</protein>
<feature type="site" description="Transition state stabilizer" evidence="3">
    <location>
        <position position="212"/>
    </location>
</feature>
<feature type="site" description="Transition state stabilizer" evidence="3">
    <location>
        <position position="134"/>
    </location>
</feature>
<dbReference type="EMBL" id="CP030759">
    <property type="protein sequence ID" value="AXA35290.1"/>
    <property type="molecule type" value="Genomic_DNA"/>
</dbReference>
<dbReference type="KEGG" id="schv:BRCON_0513"/>
<comment type="similarity">
    <text evidence="4">Belongs to the glycosyltransferase group 1 family.</text>
</comment>
<keyword evidence="1 4" id="KW-0808">Transferase</keyword>
<feature type="active site" description="Proton acceptor" evidence="2">
    <location>
        <position position="63"/>
    </location>
</feature>
<dbReference type="PANTHER" id="PTHR42755:SF1">
    <property type="entry name" value="3-DEOXY-D-MANNO-OCTULOSONIC ACID TRANSFERASE, MITOCHONDRIAL-RELATED"/>
    <property type="match status" value="1"/>
</dbReference>
<comment type="catalytic activity">
    <reaction evidence="4">
        <text>lipid IVA (E. coli) + CMP-3-deoxy-beta-D-manno-octulosonate = alpha-Kdo-(2-&gt;6)-lipid IVA (E. coli) + CMP + H(+)</text>
        <dbReference type="Rhea" id="RHEA:28066"/>
        <dbReference type="ChEBI" id="CHEBI:15378"/>
        <dbReference type="ChEBI" id="CHEBI:58603"/>
        <dbReference type="ChEBI" id="CHEBI:60364"/>
        <dbReference type="ChEBI" id="CHEBI:60377"/>
        <dbReference type="ChEBI" id="CHEBI:85987"/>
        <dbReference type="EC" id="2.4.99.12"/>
    </reaction>
</comment>
<dbReference type="GO" id="GO:0005886">
    <property type="term" value="C:plasma membrane"/>
    <property type="evidence" value="ECO:0007669"/>
    <property type="project" value="UniProtKB-SubCell"/>
</dbReference>
<dbReference type="Pfam" id="PF04413">
    <property type="entry name" value="Glycos_transf_N"/>
    <property type="match status" value="1"/>
</dbReference>
<evidence type="ECO:0000256" key="3">
    <source>
        <dbReference type="PIRSR" id="PIRSR639901-2"/>
    </source>
</evidence>
<dbReference type="EC" id="2.4.99.12" evidence="4"/>
<dbReference type="GO" id="GO:0043842">
    <property type="term" value="F:Kdo transferase activity"/>
    <property type="evidence" value="ECO:0007669"/>
    <property type="project" value="UniProtKB-EC"/>
</dbReference>
<name>A0A2Z4Y2G6_SUMC1</name>
<comment type="pathway">
    <text evidence="4">Bacterial outer membrane biogenesis; LPS core biosynthesis.</text>
</comment>
<evidence type="ECO:0000313" key="7">
    <source>
        <dbReference type="Proteomes" id="UP000262583"/>
    </source>
</evidence>